<gene>
    <name evidence="1" type="ordered locus">Tmz1t_2727</name>
</gene>
<evidence type="ECO:0000313" key="1">
    <source>
        <dbReference type="EMBL" id="ACR01328.1"/>
    </source>
</evidence>
<name>C4KAA2_THASP</name>
<accession>C4KAA2</accession>
<keyword evidence="2" id="KW-1185">Reference proteome</keyword>
<reference evidence="1 2" key="2">
    <citation type="journal article" date="2012" name="Stand. Genomic Sci.">
        <title>Complete genome sequence of Thauera aminoaromatica strain MZ1T.</title>
        <authorList>
            <person name="Jiang K."/>
            <person name="Sanseverino J."/>
            <person name="Chauhan A."/>
            <person name="Lucas S."/>
            <person name="Copeland A."/>
            <person name="Lapidus A."/>
            <person name="Del Rio T.G."/>
            <person name="Dalin E."/>
            <person name="Tice H."/>
            <person name="Bruce D."/>
            <person name="Goodwin L."/>
            <person name="Pitluck S."/>
            <person name="Sims D."/>
            <person name="Brettin T."/>
            <person name="Detter J.C."/>
            <person name="Han C."/>
            <person name="Chang Y.J."/>
            <person name="Larimer F."/>
            <person name="Land M."/>
            <person name="Hauser L."/>
            <person name="Kyrpides N.C."/>
            <person name="Mikhailova N."/>
            <person name="Moser S."/>
            <person name="Jegier P."/>
            <person name="Close D."/>
            <person name="Debruyn J.M."/>
            <person name="Wang Y."/>
            <person name="Layton A.C."/>
            <person name="Allen M.S."/>
            <person name="Sayler G.S."/>
        </authorList>
    </citation>
    <scope>NUCLEOTIDE SEQUENCE [LARGE SCALE GENOMIC DNA]</scope>
    <source>
        <strain evidence="1 2">MZ1T</strain>
    </source>
</reference>
<proteinExistence type="predicted"/>
<evidence type="ECO:0000313" key="2">
    <source>
        <dbReference type="Proteomes" id="UP000002186"/>
    </source>
</evidence>
<dbReference type="HOGENOM" id="CLU_2977774_0_0_4"/>
<dbReference type="AlphaFoldDB" id="C4KAA2"/>
<sequence length="58" mass="6481">MEYDPGGPGPRLRIPYPLSAEVVEEHIRTRIADPAMTDDAERTKGADELIGVLRTYLK</sequence>
<reference evidence="2" key="1">
    <citation type="submission" date="2009-05" db="EMBL/GenBank/DDBJ databases">
        <title>Complete sequence of chromosome of Thauera sp. MZ1T.</title>
        <authorList>
            <consortium name="US DOE Joint Genome Institute"/>
            <person name="Lucas S."/>
            <person name="Copeland A."/>
            <person name="Lapidus A."/>
            <person name="Glavina del Rio T."/>
            <person name="Dalin E."/>
            <person name="Tice H."/>
            <person name="Bruce D."/>
            <person name="Goodwin L."/>
            <person name="Pitluck S."/>
            <person name="Sims D."/>
            <person name="Brettin T."/>
            <person name="Detter J.C."/>
            <person name="Han C."/>
            <person name="Larimer F."/>
            <person name="Land M."/>
            <person name="Hauser L."/>
            <person name="Kyrpides N."/>
            <person name="Mikhailova N."/>
            <person name="Sayler G.S."/>
        </authorList>
    </citation>
    <scope>NUCLEOTIDE SEQUENCE [LARGE SCALE GENOMIC DNA]</scope>
    <source>
        <strain evidence="2">MZ1T</strain>
    </source>
</reference>
<protein>
    <submittedName>
        <fullName evidence="1">Uncharacterized protein</fullName>
    </submittedName>
</protein>
<organism evidence="1 2">
    <name type="scientific">Thauera aminoaromatica</name>
    <dbReference type="NCBI Taxonomy" id="164330"/>
    <lineage>
        <taxon>Bacteria</taxon>
        <taxon>Pseudomonadati</taxon>
        <taxon>Pseudomonadota</taxon>
        <taxon>Betaproteobacteria</taxon>
        <taxon>Rhodocyclales</taxon>
        <taxon>Zoogloeaceae</taxon>
        <taxon>Thauera</taxon>
    </lineage>
</organism>
<dbReference type="EMBL" id="CP001281">
    <property type="protein sequence ID" value="ACR01328.1"/>
    <property type="molecule type" value="Genomic_DNA"/>
</dbReference>
<dbReference type="Proteomes" id="UP000002186">
    <property type="component" value="Chromosome"/>
</dbReference>
<dbReference type="KEGG" id="tmz:Tmz1t_2727"/>
<dbReference type="STRING" id="85643.Tmz1t_2727"/>